<feature type="chain" id="PRO_5046219115" description="Extracellular serine-rich protein" evidence="2">
    <location>
        <begin position="23"/>
        <end position="388"/>
    </location>
</feature>
<dbReference type="CDD" id="cd00920">
    <property type="entry name" value="Cupredoxin"/>
    <property type="match status" value="1"/>
</dbReference>
<sequence>MPMKMRAALLFAALSSVSIAFAEIINVSVGANGKLAFSPEYVHVNQGDVVRFTFNPKAHSVTQSSFDTPCIKTLPGVNSGFDTDLTPVSPDLVAQNQQPTKDFFVIDGSHPLWFYCKQVGHCGQGMVFAINPPATGNTFDAFKARAIQQNGTQSATSSASAPTATATTKFCESKDENGSPLVTEGKPNADNLVGCKYQQAGFCTYNIVSGLLDSGSSVCPDSIPGVVSGSPNLPTAKLCRPKDERGSPLTLEGDVHDGSVGCTYPQAGLCEYTVSSGERMSGSSDCPDTIAPTTGSNVKAVSGALADDDDDDKSSANLKTLVTNSFIIIGLSCAILLAIIVMAMVSCIGRRGFRGKEAKYSKVTVPKAFQGHEDDSMIHSDSKPYNDI</sequence>
<evidence type="ECO:0000313" key="4">
    <source>
        <dbReference type="Proteomes" id="UP001497453"/>
    </source>
</evidence>
<evidence type="ECO:0000256" key="1">
    <source>
        <dbReference type="SAM" id="Phobius"/>
    </source>
</evidence>
<dbReference type="Proteomes" id="UP001497453">
    <property type="component" value="Chromosome 5"/>
</dbReference>
<evidence type="ECO:0000313" key="3">
    <source>
        <dbReference type="EMBL" id="CAL1710258.1"/>
    </source>
</evidence>
<keyword evidence="2" id="KW-0732">Signal</keyword>
<feature type="signal peptide" evidence="2">
    <location>
        <begin position="1"/>
        <end position="22"/>
    </location>
</feature>
<evidence type="ECO:0000256" key="2">
    <source>
        <dbReference type="SAM" id="SignalP"/>
    </source>
</evidence>
<keyword evidence="1" id="KW-1133">Transmembrane helix</keyword>
<dbReference type="SUPFAM" id="SSF49503">
    <property type="entry name" value="Cupredoxins"/>
    <property type="match status" value="1"/>
</dbReference>
<dbReference type="PANTHER" id="PTHR34883:SF15">
    <property type="entry name" value="EXTRACELLULAR SERINE-RICH PROTEIN"/>
    <property type="match status" value="1"/>
</dbReference>
<gene>
    <name evidence="3" type="ORF">GFSPODELE1_LOCUS7732</name>
</gene>
<organism evidence="3 4">
    <name type="scientific">Somion occarium</name>
    <dbReference type="NCBI Taxonomy" id="3059160"/>
    <lineage>
        <taxon>Eukaryota</taxon>
        <taxon>Fungi</taxon>
        <taxon>Dikarya</taxon>
        <taxon>Basidiomycota</taxon>
        <taxon>Agaricomycotina</taxon>
        <taxon>Agaricomycetes</taxon>
        <taxon>Polyporales</taxon>
        <taxon>Cerrenaceae</taxon>
        <taxon>Somion</taxon>
    </lineage>
</organism>
<proteinExistence type="predicted"/>
<reference evidence="4" key="1">
    <citation type="submission" date="2024-04" db="EMBL/GenBank/DDBJ databases">
        <authorList>
            <person name="Shaw F."/>
            <person name="Minotto A."/>
        </authorList>
    </citation>
    <scope>NUCLEOTIDE SEQUENCE [LARGE SCALE GENOMIC DNA]</scope>
</reference>
<dbReference type="PANTHER" id="PTHR34883">
    <property type="entry name" value="SERINE-RICH PROTEIN, PUTATIVE-RELATED-RELATED"/>
    <property type="match status" value="1"/>
</dbReference>
<keyword evidence="4" id="KW-1185">Reference proteome</keyword>
<name>A0ABP1DT26_9APHY</name>
<keyword evidence="1" id="KW-0812">Transmembrane</keyword>
<evidence type="ECO:0008006" key="5">
    <source>
        <dbReference type="Google" id="ProtNLM"/>
    </source>
</evidence>
<protein>
    <recommendedName>
        <fullName evidence="5">Extracellular serine-rich protein</fullName>
    </recommendedName>
</protein>
<accession>A0ABP1DT26</accession>
<dbReference type="InterPro" id="IPR052953">
    <property type="entry name" value="Ser-rich/MCO-related"/>
</dbReference>
<dbReference type="Gene3D" id="2.60.40.420">
    <property type="entry name" value="Cupredoxins - blue copper proteins"/>
    <property type="match status" value="1"/>
</dbReference>
<dbReference type="InterPro" id="IPR008972">
    <property type="entry name" value="Cupredoxin"/>
</dbReference>
<feature type="transmembrane region" description="Helical" evidence="1">
    <location>
        <begin position="326"/>
        <end position="349"/>
    </location>
</feature>
<keyword evidence="1" id="KW-0472">Membrane</keyword>
<dbReference type="EMBL" id="OZ037948">
    <property type="protein sequence ID" value="CAL1710258.1"/>
    <property type="molecule type" value="Genomic_DNA"/>
</dbReference>